<accession>A0A1I4NR20</accession>
<dbReference type="Proteomes" id="UP000183287">
    <property type="component" value="Unassembled WGS sequence"/>
</dbReference>
<gene>
    <name evidence="1" type="ORF">SAMN05421863_10166</name>
</gene>
<proteinExistence type="predicted"/>
<dbReference type="AlphaFoldDB" id="A0A1I4NR20"/>
<protein>
    <submittedName>
        <fullName evidence="1">Uncharacterized protein</fullName>
    </submittedName>
</protein>
<name>A0A1I4NR20_9PROT</name>
<reference evidence="2" key="1">
    <citation type="submission" date="2016-10" db="EMBL/GenBank/DDBJ databases">
        <authorList>
            <person name="Varghese N."/>
            <person name="Submissions S."/>
        </authorList>
    </citation>
    <scope>NUCLEOTIDE SEQUENCE [LARGE SCALE GENOMIC DNA]</scope>
    <source>
        <strain evidence="2">Nm44</strain>
    </source>
</reference>
<keyword evidence="2" id="KW-1185">Reference proteome</keyword>
<evidence type="ECO:0000313" key="2">
    <source>
        <dbReference type="Proteomes" id="UP000183287"/>
    </source>
</evidence>
<evidence type="ECO:0000313" key="1">
    <source>
        <dbReference type="EMBL" id="SFM17747.1"/>
    </source>
</evidence>
<dbReference type="EMBL" id="FOUB01000016">
    <property type="protein sequence ID" value="SFM17747.1"/>
    <property type="molecule type" value="Genomic_DNA"/>
</dbReference>
<sequence>MLPNKLFNNLDGHDRARVSKLSRIVLTNVAAKEVAQLEKSGVHRSVINKIVISTRLR</sequence>
<organism evidence="1 2">
    <name type="scientific">Nitrosomonas communis</name>
    <dbReference type="NCBI Taxonomy" id="44574"/>
    <lineage>
        <taxon>Bacteria</taxon>
        <taxon>Pseudomonadati</taxon>
        <taxon>Pseudomonadota</taxon>
        <taxon>Betaproteobacteria</taxon>
        <taxon>Nitrosomonadales</taxon>
        <taxon>Nitrosomonadaceae</taxon>
        <taxon>Nitrosomonas</taxon>
    </lineage>
</organism>